<dbReference type="AlphaFoldDB" id="A0A919Q2A1"/>
<dbReference type="InterPro" id="IPR009045">
    <property type="entry name" value="Zn_M74/Hedgehog-like"/>
</dbReference>
<feature type="compositionally biased region" description="Low complexity" evidence="2">
    <location>
        <begin position="144"/>
        <end position="162"/>
    </location>
</feature>
<feature type="region of interest" description="Disordered" evidence="2">
    <location>
        <begin position="121"/>
        <end position="162"/>
    </location>
</feature>
<evidence type="ECO:0000313" key="3">
    <source>
        <dbReference type="EMBL" id="GIG54556.1"/>
    </source>
</evidence>
<dbReference type="RefSeq" id="WP_239066552.1">
    <property type="nucleotide sequence ID" value="NZ_BONR01000002.1"/>
</dbReference>
<dbReference type="EMBL" id="BONR01000002">
    <property type="protein sequence ID" value="GIG54556.1"/>
    <property type="molecule type" value="Genomic_DNA"/>
</dbReference>
<dbReference type="SUPFAM" id="SSF55166">
    <property type="entry name" value="Hedgehog/DD-peptidase"/>
    <property type="match status" value="1"/>
</dbReference>
<dbReference type="CDD" id="cd14814">
    <property type="entry name" value="Peptidase_M15"/>
    <property type="match status" value="1"/>
</dbReference>
<comment type="caution">
    <text evidence="3">The sequence shown here is derived from an EMBL/GenBank/DDBJ whole genome shotgun (WGS) entry which is preliminary data.</text>
</comment>
<dbReference type="Proteomes" id="UP000652354">
    <property type="component" value="Unassembled WGS sequence"/>
</dbReference>
<evidence type="ECO:0000256" key="1">
    <source>
        <dbReference type="SAM" id="Coils"/>
    </source>
</evidence>
<reference evidence="3" key="1">
    <citation type="submission" date="2021-01" db="EMBL/GenBank/DDBJ databases">
        <title>Whole genome shotgun sequence of Demequina activiva NBRC 110675.</title>
        <authorList>
            <person name="Komaki H."/>
            <person name="Tamura T."/>
        </authorList>
    </citation>
    <scope>NUCLEOTIDE SEQUENCE</scope>
    <source>
        <strain evidence="3">NBRC 110675</strain>
    </source>
</reference>
<protein>
    <recommendedName>
        <fullName evidence="5">D-alanyl-D-alanine carboxypeptidase</fullName>
    </recommendedName>
</protein>
<feature type="coiled-coil region" evidence="1">
    <location>
        <begin position="39"/>
        <end position="66"/>
    </location>
</feature>
<keyword evidence="1" id="KW-0175">Coiled coil</keyword>
<keyword evidence="4" id="KW-1185">Reference proteome</keyword>
<proteinExistence type="predicted"/>
<sequence>MHLPPLPFRDIAASVTLTCFAIGLFSAHGTDAVRTHVAVAEARAAAHELQSDRRALDESLSAAERVAHEAKVVLEEDDVAAAAAALEKAVADASAAAANPAPLVVHTPEPAMVEIVVDGATETSSTPHGEPDEANAPESDQWVAKSTADPAATAPAPAPTSADLSAAIAAHQDAAIADRVEEAGRDATKALEGSLTSRQEAHDIAASLAEASETIDRATLKVQQQAASLEAATAAAALELSAADLDTTIELADAQLADATDRIGAVGRRVSSATTVTAALEASAAMTHALDGAREAERTDADAVASARVAVKASQSRLDASLADLRRSHDEWLAGENARRELINDRRMVQHQEDVASARAAHVEANLSAVAARANGWAGQPVGVAGSNGQVASASLCEVDFAAGHLLQCDAARALADANAAYHAETGRHLVVTDTYRSYGLQVTTRSRKPATAAVPGTSNHGWGMAVDLDVASSAWMRAHGDRFGWVHPRWARPGGSKPESWHLEYVAADVGAFEAPAAPALLEPLASAFDEA</sequence>
<evidence type="ECO:0008006" key="5">
    <source>
        <dbReference type="Google" id="ProtNLM"/>
    </source>
</evidence>
<accession>A0A919Q2A1</accession>
<evidence type="ECO:0000256" key="2">
    <source>
        <dbReference type="SAM" id="MobiDB-lite"/>
    </source>
</evidence>
<dbReference type="Gene3D" id="3.30.1380.10">
    <property type="match status" value="1"/>
</dbReference>
<gene>
    <name evidence="3" type="ORF">Dac01nite_13080</name>
</gene>
<organism evidence="3 4">
    <name type="scientific">Demequina activiva</name>
    <dbReference type="NCBI Taxonomy" id="1582364"/>
    <lineage>
        <taxon>Bacteria</taxon>
        <taxon>Bacillati</taxon>
        <taxon>Actinomycetota</taxon>
        <taxon>Actinomycetes</taxon>
        <taxon>Micrococcales</taxon>
        <taxon>Demequinaceae</taxon>
        <taxon>Demequina</taxon>
    </lineage>
</organism>
<evidence type="ECO:0000313" key="4">
    <source>
        <dbReference type="Proteomes" id="UP000652354"/>
    </source>
</evidence>
<name>A0A919Q2A1_9MICO</name>